<feature type="transmembrane region" description="Helical" evidence="8">
    <location>
        <begin position="80"/>
        <end position="102"/>
    </location>
</feature>
<evidence type="ECO:0000256" key="4">
    <source>
        <dbReference type="ARBA" id="ARBA00022692"/>
    </source>
</evidence>
<evidence type="ECO:0008006" key="11">
    <source>
        <dbReference type="Google" id="ProtNLM"/>
    </source>
</evidence>
<feature type="transmembrane region" description="Helical" evidence="8">
    <location>
        <begin position="339"/>
        <end position="358"/>
    </location>
</feature>
<evidence type="ECO:0000256" key="7">
    <source>
        <dbReference type="ARBA" id="ARBA00024033"/>
    </source>
</evidence>
<dbReference type="AlphaFoldDB" id="A0A2Z3HE75"/>
<evidence type="ECO:0000256" key="6">
    <source>
        <dbReference type="ARBA" id="ARBA00023136"/>
    </source>
</evidence>
<dbReference type="Proteomes" id="UP000245802">
    <property type="component" value="Chromosome"/>
</dbReference>
<comment type="similarity">
    <text evidence="7">Belongs to the glycosyltransferase 87 family.</text>
</comment>
<feature type="transmembrane region" description="Helical" evidence="8">
    <location>
        <begin position="212"/>
        <end position="233"/>
    </location>
</feature>
<feature type="transmembrane region" description="Helical" evidence="8">
    <location>
        <begin position="364"/>
        <end position="384"/>
    </location>
</feature>
<evidence type="ECO:0000256" key="8">
    <source>
        <dbReference type="SAM" id="Phobius"/>
    </source>
</evidence>
<gene>
    <name evidence="9" type="ORF">C1280_37080</name>
</gene>
<dbReference type="GO" id="GO:0016758">
    <property type="term" value="F:hexosyltransferase activity"/>
    <property type="evidence" value="ECO:0007669"/>
    <property type="project" value="InterPro"/>
</dbReference>
<keyword evidence="6 8" id="KW-0472">Membrane</keyword>
<sequence>MRAGFVGLLAVVVVLMSVKYAAKIAKPGDTGQQTRSAFLRWREMVNGVFAGENIYVGRNEYPNPPIMAVLLRPFAALPPAAGALGWFYAKALLAALAVVWAFRLCRASGEQPGEPAPPQAGRERDAGGLTRSARLDLAKAAAIVVCLPALLGDLSHNNVNIFILFLVAATLEAFRRRLDTLAGLTLALAIACKVTPALFVAYFAWKRCWRALAASLAGLVLWLVVVPGAVFGFDRNRELMGDWYALMVERPLLKGEITTEHPNQAVTGFVYRLFTNSPSYITYLKTPEGDIPTPAEYHNLTDIGRPAAWVVVKALTALFALAVVVLCRAPVRGPTDPRHGWRVAAECGLICVGMLLFSERTWKHHAVVLLLPLAALAWAVAVANISRRVRIFVIGALGASFVLMAGPGLLGGRGADLALVYGTHTGAFVLLAAALCAVLGCREGRAHDLRRSTGGFGEPIPV</sequence>
<evidence type="ECO:0000313" key="9">
    <source>
        <dbReference type="EMBL" id="AWM42056.1"/>
    </source>
</evidence>
<feature type="transmembrane region" description="Helical" evidence="8">
    <location>
        <begin position="391"/>
        <end position="412"/>
    </location>
</feature>
<dbReference type="EMBL" id="CP025958">
    <property type="protein sequence ID" value="AWM42056.1"/>
    <property type="molecule type" value="Genomic_DNA"/>
</dbReference>
<accession>A0A2Z3HE75</accession>
<keyword evidence="4 8" id="KW-0812">Transmembrane</keyword>
<dbReference type="Pfam" id="PF09594">
    <property type="entry name" value="GT87"/>
    <property type="match status" value="1"/>
</dbReference>
<evidence type="ECO:0000256" key="2">
    <source>
        <dbReference type="ARBA" id="ARBA00022475"/>
    </source>
</evidence>
<keyword evidence="10" id="KW-1185">Reference proteome</keyword>
<evidence type="ECO:0000313" key="10">
    <source>
        <dbReference type="Proteomes" id="UP000245802"/>
    </source>
</evidence>
<dbReference type="GO" id="GO:0005886">
    <property type="term" value="C:plasma membrane"/>
    <property type="evidence" value="ECO:0007669"/>
    <property type="project" value="UniProtKB-SubCell"/>
</dbReference>
<feature type="transmembrane region" description="Helical" evidence="8">
    <location>
        <begin position="140"/>
        <end position="169"/>
    </location>
</feature>
<feature type="transmembrane region" description="Helical" evidence="8">
    <location>
        <begin position="307"/>
        <end position="327"/>
    </location>
</feature>
<keyword evidence="3" id="KW-0808">Transferase</keyword>
<keyword evidence="2" id="KW-1003">Cell membrane</keyword>
<organism evidence="9 10">
    <name type="scientific">Gemmata obscuriglobus</name>
    <dbReference type="NCBI Taxonomy" id="114"/>
    <lineage>
        <taxon>Bacteria</taxon>
        <taxon>Pseudomonadati</taxon>
        <taxon>Planctomycetota</taxon>
        <taxon>Planctomycetia</taxon>
        <taxon>Gemmatales</taxon>
        <taxon>Gemmataceae</taxon>
        <taxon>Gemmata</taxon>
    </lineage>
</organism>
<feature type="transmembrane region" description="Helical" evidence="8">
    <location>
        <begin position="418"/>
        <end position="441"/>
    </location>
</feature>
<dbReference type="KEGG" id="gog:C1280_37080"/>
<evidence type="ECO:0000256" key="1">
    <source>
        <dbReference type="ARBA" id="ARBA00004651"/>
    </source>
</evidence>
<feature type="transmembrane region" description="Helical" evidence="8">
    <location>
        <begin position="181"/>
        <end position="205"/>
    </location>
</feature>
<evidence type="ECO:0000256" key="3">
    <source>
        <dbReference type="ARBA" id="ARBA00022679"/>
    </source>
</evidence>
<dbReference type="InterPro" id="IPR018584">
    <property type="entry name" value="GT87"/>
</dbReference>
<reference evidence="9 10" key="1">
    <citation type="submission" date="2018-01" db="EMBL/GenBank/DDBJ databases">
        <title>G. obscuriglobus.</title>
        <authorList>
            <person name="Franke J."/>
            <person name="Blomberg W."/>
            <person name="Selmecki A."/>
        </authorList>
    </citation>
    <scope>NUCLEOTIDE SEQUENCE [LARGE SCALE GENOMIC DNA]</scope>
    <source>
        <strain evidence="9 10">DSM 5831</strain>
    </source>
</reference>
<evidence type="ECO:0000256" key="5">
    <source>
        <dbReference type="ARBA" id="ARBA00022989"/>
    </source>
</evidence>
<comment type="subcellular location">
    <subcellularLocation>
        <location evidence="1">Cell membrane</location>
        <topology evidence="1">Multi-pass membrane protein</topology>
    </subcellularLocation>
</comment>
<name>A0A2Z3HE75_9BACT</name>
<proteinExistence type="inferred from homology"/>
<keyword evidence="5 8" id="KW-1133">Transmembrane helix</keyword>
<protein>
    <recommendedName>
        <fullName evidence="11">DUF2029 domain-containing protein</fullName>
    </recommendedName>
</protein>